<keyword evidence="3" id="KW-1185">Reference proteome</keyword>
<dbReference type="GO" id="GO:0003677">
    <property type="term" value="F:DNA binding"/>
    <property type="evidence" value="ECO:0007669"/>
    <property type="project" value="InterPro"/>
</dbReference>
<feature type="compositionally biased region" description="Polar residues" evidence="1">
    <location>
        <begin position="23"/>
        <end position="36"/>
    </location>
</feature>
<comment type="caution">
    <text evidence="2">The sequence shown here is derived from an EMBL/GenBank/DDBJ whole genome shotgun (WGS) entry which is preliminary data.</text>
</comment>
<feature type="region of interest" description="Disordered" evidence="1">
    <location>
        <begin position="18"/>
        <end position="40"/>
    </location>
</feature>
<evidence type="ECO:0008006" key="4">
    <source>
        <dbReference type="Google" id="ProtNLM"/>
    </source>
</evidence>
<evidence type="ECO:0000256" key="1">
    <source>
        <dbReference type="SAM" id="MobiDB-lite"/>
    </source>
</evidence>
<name>A0AAW9R2Q1_9GAMM</name>
<organism evidence="2 3">
    <name type="scientific">Denitratimonas tolerans</name>
    <dbReference type="NCBI Taxonomy" id="1338420"/>
    <lineage>
        <taxon>Bacteria</taxon>
        <taxon>Pseudomonadati</taxon>
        <taxon>Pseudomonadota</taxon>
        <taxon>Gammaproteobacteria</taxon>
        <taxon>Lysobacterales</taxon>
        <taxon>Lysobacteraceae</taxon>
        <taxon>Denitratimonas</taxon>
    </lineage>
</organism>
<dbReference type="InterPro" id="IPR010982">
    <property type="entry name" value="Lambda_DNA-bd_dom_sf"/>
</dbReference>
<dbReference type="RefSeq" id="WP_337335750.1">
    <property type="nucleotide sequence ID" value="NZ_JBBDHC010000014.1"/>
</dbReference>
<dbReference type="Proteomes" id="UP001364472">
    <property type="component" value="Unassembled WGS sequence"/>
</dbReference>
<evidence type="ECO:0000313" key="3">
    <source>
        <dbReference type="Proteomes" id="UP001364472"/>
    </source>
</evidence>
<gene>
    <name evidence="2" type="ORF">WB794_10220</name>
</gene>
<sequence length="170" mass="18510">MEDNLGLAAGIALSRPIARGSPQAEQTGSATAVSGSRSRHNLDNEPTWIAVEIVGRASAIYPIVYIIYIMDQSKQPEPRRATTGTRVKSMRHKAILAERFRHARRACWLTVPRAAKLLHVSVRTVHNWGAGIVAACSPRRGPALALARMLQPGVNLGLLQKAGVPIRLRQ</sequence>
<protein>
    <recommendedName>
        <fullName evidence="4">Helix-turn-helix domain-containing protein</fullName>
    </recommendedName>
</protein>
<dbReference type="AlphaFoldDB" id="A0AAW9R2Q1"/>
<dbReference type="EMBL" id="JBBDHC010000014">
    <property type="protein sequence ID" value="MEJ1250045.1"/>
    <property type="molecule type" value="Genomic_DNA"/>
</dbReference>
<accession>A0AAW9R2Q1</accession>
<reference evidence="2 3" key="1">
    <citation type="journal article" date="2016" name="Antonie Van Leeuwenhoek">
        <title>Denitratimonas tolerans gen. nov., sp. nov., a denitrifying bacterium isolated from a bioreactor for tannery wastewater treatment.</title>
        <authorList>
            <person name="Han S.I."/>
            <person name="Kim J.O."/>
            <person name="Lee Y.R."/>
            <person name="Ekpeghere K.I."/>
            <person name="Koh S.C."/>
            <person name="Whang K.S."/>
        </authorList>
    </citation>
    <scope>NUCLEOTIDE SEQUENCE [LARGE SCALE GENOMIC DNA]</scope>
    <source>
        <strain evidence="2 3">KACC 17565</strain>
    </source>
</reference>
<proteinExistence type="predicted"/>
<evidence type="ECO:0000313" key="2">
    <source>
        <dbReference type="EMBL" id="MEJ1250045.1"/>
    </source>
</evidence>
<dbReference type="Gene3D" id="1.10.260.40">
    <property type="entry name" value="lambda repressor-like DNA-binding domains"/>
    <property type="match status" value="1"/>
</dbReference>